<dbReference type="PROSITE" id="PS50043">
    <property type="entry name" value="HTH_LUXR_2"/>
    <property type="match status" value="1"/>
</dbReference>
<feature type="domain" description="Response regulatory" evidence="7">
    <location>
        <begin position="9"/>
        <end position="125"/>
    </location>
</feature>
<dbReference type="GO" id="GO:0003677">
    <property type="term" value="F:DNA binding"/>
    <property type="evidence" value="ECO:0007669"/>
    <property type="project" value="UniProtKB-KW"/>
</dbReference>
<organism evidence="8 9">
    <name type="scientific">Frondihabitans sucicola</name>
    <dbReference type="NCBI Taxonomy" id="1268041"/>
    <lineage>
        <taxon>Bacteria</taxon>
        <taxon>Bacillati</taxon>
        <taxon>Actinomycetota</taxon>
        <taxon>Actinomycetes</taxon>
        <taxon>Micrococcales</taxon>
        <taxon>Microbacteriaceae</taxon>
        <taxon>Frondihabitans</taxon>
    </lineage>
</organism>
<dbReference type="InterPro" id="IPR016032">
    <property type="entry name" value="Sig_transdc_resp-reg_C-effctor"/>
</dbReference>
<dbReference type="CDD" id="cd17535">
    <property type="entry name" value="REC_NarL-like"/>
    <property type="match status" value="1"/>
</dbReference>
<dbReference type="Pfam" id="PF00072">
    <property type="entry name" value="Response_reg"/>
    <property type="match status" value="1"/>
</dbReference>
<feature type="domain" description="HTH luxR-type" evidence="6">
    <location>
        <begin position="155"/>
        <end position="220"/>
    </location>
</feature>
<dbReference type="PANTHER" id="PTHR43214:SF24">
    <property type="entry name" value="TRANSCRIPTIONAL REGULATORY PROTEIN NARL-RELATED"/>
    <property type="match status" value="1"/>
</dbReference>
<evidence type="ECO:0000256" key="4">
    <source>
        <dbReference type="ARBA" id="ARBA00023163"/>
    </source>
</evidence>
<dbReference type="Proteomes" id="UP001321486">
    <property type="component" value="Chromosome"/>
</dbReference>
<dbReference type="PRINTS" id="PR00038">
    <property type="entry name" value="HTHLUXR"/>
</dbReference>
<dbReference type="EMBL" id="AP027732">
    <property type="protein sequence ID" value="BDZ50747.1"/>
    <property type="molecule type" value="Genomic_DNA"/>
</dbReference>
<evidence type="ECO:0000256" key="2">
    <source>
        <dbReference type="ARBA" id="ARBA00023015"/>
    </source>
</evidence>
<sequence>MAAVDGVIRVVLIDDEPLVRVGLRLVLGGDTSIEVVGEASDGIDGVALVARTDPDVALVDIRMPRLDGLEATRRILARDPAQKVIVLTTFDTDDAVVTALQLGASGFLLKDTPPAELVEAVRLVAGGRPMLSPAVTAKLIEVVTSHPDASARSGARARLDTLTDRERAVAVELARGRSNGEIARTLSVSVATVKTHLGRVFDKLDASNRVQVALVLRDAGIR</sequence>
<evidence type="ECO:0000313" key="9">
    <source>
        <dbReference type="Proteomes" id="UP001321486"/>
    </source>
</evidence>
<reference evidence="9" key="1">
    <citation type="journal article" date="2019" name="Int. J. Syst. Evol. Microbiol.">
        <title>The Global Catalogue of Microorganisms (GCM) 10K type strain sequencing project: providing services to taxonomists for standard genome sequencing and annotation.</title>
        <authorList>
            <consortium name="The Broad Institute Genomics Platform"/>
            <consortium name="The Broad Institute Genome Sequencing Center for Infectious Disease"/>
            <person name="Wu L."/>
            <person name="Ma J."/>
        </authorList>
    </citation>
    <scope>NUCLEOTIDE SEQUENCE [LARGE SCALE GENOMIC DNA]</scope>
    <source>
        <strain evidence="9">NBRC 108728</strain>
    </source>
</reference>
<dbReference type="InterPro" id="IPR000792">
    <property type="entry name" value="Tscrpt_reg_LuxR_C"/>
</dbReference>
<name>A0ABN6Y3T1_9MICO</name>
<keyword evidence="3 8" id="KW-0238">DNA-binding</keyword>
<dbReference type="PROSITE" id="PS50110">
    <property type="entry name" value="RESPONSE_REGULATORY"/>
    <property type="match status" value="1"/>
</dbReference>
<dbReference type="CDD" id="cd06170">
    <property type="entry name" value="LuxR_C_like"/>
    <property type="match status" value="1"/>
</dbReference>
<dbReference type="InterPro" id="IPR058245">
    <property type="entry name" value="NreC/VraR/RcsB-like_REC"/>
</dbReference>
<keyword evidence="2" id="KW-0805">Transcription regulation</keyword>
<proteinExistence type="predicted"/>
<keyword evidence="4" id="KW-0804">Transcription</keyword>
<keyword evidence="9" id="KW-1185">Reference proteome</keyword>
<dbReference type="PROSITE" id="PS00622">
    <property type="entry name" value="HTH_LUXR_1"/>
    <property type="match status" value="1"/>
</dbReference>
<dbReference type="PANTHER" id="PTHR43214">
    <property type="entry name" value="TWO-COMPONENT RESPONSE REGULATOR"/>
    <property type="match status" value="1"/>
</dbReference>
<dbReference type="InterPro" id="IPR011006">
    <property type="entry name" value="CheY-like_superfamily"/>
</dbReference>
<gene>
    <name evidence="8" type="ORF">GCM10025867_29880</name>
</gene>
<evidence type="ECO:0000256" key="5">
    <source>
        <dbReference type="PROSITE-ProRule" id="PRU00169"/>
    </source>
</evidence>
<dbReference type="RefSeq" id="WP_286343685.1">
    <property type="nucleotide sequence ID" value="NZ_AP027732.1"/>
</dbReference>
<dbReference type="Pfam" id="PF00196">
    <property type="entry name" value="GerE"/>
    <property type="match status" value="1"/>
</dbReference>
<dbReference type="InterPro" id="IPR039420">
    <property type="entry name" value="WalR-like"/>
</dbReference>
<feature type="modified residue" description="4-aspartylphosphate" evidence="5">
    <location>
        <position position="60"/>
    </location>
</feature>
<evidence type="ECO:0000313" key="8">
    <source>
        <dbReference type="EMBL" id="BDZ50747.1"/>
    </source>
</evidence>
<keyword evidence="1 5" id="KW-0597">Phosphoprotein</keyword>
<dbReference type="Gene3D" id="3.40.50.2300">
    <property type="match status" value="1"/>
</dbReference>
<evidence type="ECO:0000256" key="1">
    <source>
        <dbReference type="ARBA" id="ARBA00022553"/>
    </source>
</evidence>
<dbReference type="SUPFAM" id="SSF52172">
    <property type="entry name" value="CheY-like"/>
    <property type="match status" value="1"/>
</dbReference>
<accession>A0ABN6Y3T1</accession>
<evidence type="ECO:0000256" key="3">
    <source>
        <dbReference type="ARBA" id="ARBA00023125"/>
    </source>
</evidence>
<dbReference type="InterPro" id="IPR001789">
    <property type="entry name" value="Sig_transdc_resp-reg_receiver"/>
</dbReference>
<dbReference type="SMART" id="SM00448">
    <property type="entry name" value="REC"/>
    <property type="match status" value="1"/>
</dbReference>
<protein>
    <submittedName>
        <fullName evidence="8">DNA-binding response regulator</fullName>
    </submittedName>
</protein>
<evidence type="ECO:0000259" key="7">
    <source>
        <dbReference type="PROSITE" id="PS50110"/>
    </source>
</evidence>
<evidence type="ECO:0000259" key="6">
    <source>
        <dbReference type="PROSITE" id="PS50043"/>
    </source>
</evidence>
<dbReference type="SMART" id="SM00421">
    <property type="entry name" value="HTH_LUXR"/>
    <property type="match status" value="1"/>
</dbReference>
<dbReference type="SUPFAM" id="SSF46894">
    <property type="entry name" value="C-terminal effector domain of the bipartite response regulators"/>
    <property type="match status" value="1"/>
</dbReference>